<dbReference type="AlphaFoldDB" id="D7DQM7"/>
<accession>D7DQM7</accession>
<reference evidence="2 3" key="1">
    <citation type="submission" date="2010-05" db="EMBL/GenBank/DDBJ databases">
        <title>Complete sequence of Methanococcus voltae A3.</title>
        <authorList>
            <consortium name="US DOE Joint Genome Institute"/>
            <person name="Lucas S."/>
            <person name="Copeland A."/>
            <person name="Lapidus A."/>
            <person name="Cheng J.-F."/>
            <person name="Bruce D."/>
            <person name="Goodwin L."/>
            <person name="Pitluck S."/>
            <person name="Lowry S."/>
            <person name="Clum A."/>
            <person name="Land M."/>
            <person name="Hauser L."/>
            <person name="Kyrpides N."/>
            <person name="Mikhailova N."/>
            <person name="Whitman W.B."/>
            <person name="Woyke T."/>
        </authorList>
    </citation>
    <scope>NUCLEOTIDE SEQUENCE [LARGE SCALE GENOMIC DNA]</scope>
    <source>
        <strain evidence="3">ATCC BAA-1334 / A3</strain>
    </source>
</reference>
<protein>
    <recommendedName>
        <fullName evidence="1">MIP18 family-like domain-containing protein</fullName>
    </recommendedName>
</protein>
<dbReference type="InterPro" id="IPR052339">
    <property type="entry name" value="Fe-S_Maturation_MIP18"/>
</dbReference>
<organism evidence="2 3">
    <name type="scientific">Methanococcus voltae (strain ATCC BAA-1334 / A3)</name>
    <dbReference type="NCBI Taxonomy" id="456320"/>
    <lineage>
        <taxon>Archaea</taxon>
        <taxon>Methanobacteriati</taxon>
        <taxon>Methanobacteriota</taxon>
        <taxon>Methanomada group</taxon>
        <taxon>Methanococci</taxon>
        <taxon>Methanococcales</taxon>
        <taxon>Methanococcaceae</taxon>
        <taxon>Methanococcus</taxon>
    </lineage>
</organism>
<dbReference type="Pfam" id="PF01883">
    <property type="entry name" value="FeS_assembly_P"/>
    <property type="match status" value="1"/>
</dbReference>
<gene>
    <name evidence="2" type="ordered locus">Mvol_1499</name>
</gene>
<dbReference type="Proteomes" id="UP000007722">
    <property type="component" value="Chromosome"/>
</dbReference>
<dbReference type="InterPro" id="IPR002744">
    <property type="entry name" value="MIP18-like"/>
</dbReference>
<dbReference type="PANTHER" id="PTHR42831:SF1">
    <property type="entry name" value="FE-S PROTEIN MATURATION AUXILIARY FACTOR YITW"/>
    <property type="match status" value="1"/>
</dbReference>
<evidence type="ECO:0000259" key="1">
    <source>
        <dbReference type="Pfam" id="PF01883"/>
    </source>
</evidence>
<dbReference type="InParanoid" id="D7DQM7"/>
<dbReference type="STRING" id="456320.Mvol_1499"/>
<dbReference type="HOGENOM" id="CLU_091588_3_0_2"/>
<dbReference type="eggNOG" id="arCOG01845">
    <property type="taxonomic scope" value="Archaea"/>
</dbReference>
<proteinExistence type="predicted"/>
<dbReference type="InterPro" id="IPR034904">
    <property type="entry name" value="FSCA_dom_sf"/>
</dbReference>
<keyword evidence="3" id="KW-1185">Reference proteome</keyword>
<dbReference type="Gene3D" id="3.30.300.130">
    <property type="entry name" value="Fe-S cluster assembly (FSCA)"/>
    <property type="match status" value="1"/>
</dbReference>
<dbReference type="FunCoup" id="D7DQM7">
    <property type="interactions" value="1"/>
</dbReference>
<dbReference type="SUPFAM" id="SSF117916">
    <property type="entry name" value="Fe-S cluster assembly (FSCA) domain-like"/>
    <property type="match status" value="1"/>
</dbReference>
<dbReference type="KEGG" id="mvo:Mvol_1499"/>
<feature type="domain" description="MIP18 family-like" evidence="1">
    <location>
        <begin position="4"/>
        <end position="75"/>
    </location>
</feature>
<evidence type="ECO:0000313" key="2">
    <source>
        <dbReference type="EMBL" id="ADI37154.1"/>
    </source>
</evidence>
<evidence type="ECO:0000313" key="3">
    <source>
        <dbReference type="Proteomes" id="UP000007722"/>
    </source>
</evidence>
<dbReference type="EMBL" id="CP002057">
    <property type="protein sequence ID" value="ADI37154.1"/>
    <property type="molecule type" value="Genomic_DNA"/>
</dbReference>
<sequence length="96" mass="10346">MVSKEDVLNAIKVVPDPHMGISIVDMGLIKDVIVDDEGNVEFTLTPTNPGCMSVIHMAAGAKNAVLELEGVKTVKATVKGHMMEDDINKILNEETE</sequence>
<dbReference type="PANTHER" id="PTHR42831">
    <property type="entry name" value="FE-S PROTEIN MATURATION AUXILIARY FACTOR YITW"/>
    <property type="match status" value="1"/>
</dbReference>
<dbReference type="OrthoDB" id="371709at2157"/>
<name>D7DQM7_METV3</name>